<feature type="chain" id="PRO_5021445832" evidence="2">
    <location>
        <begin position="20"/>
        <end position="502"/>
    </location>
</feature>
<dbReference type="RefSeq" id="WP_140001083.1">
    <property type="nucleotide sequence ID" value="NZ_VFJE01000055.1"/>
</dbReference>
<dbReference type="PROSITE" id="PS51257">
    <property type="entry name" value="PROKAR_LIPOPROTEIN"/>
    <property type="match status" value="1"/>
</dbReference>
<feature type="signal peptide" evidence="2">
    <location>
        <begin position="1"/>
        <end position="19"/>
    </location>
</feature>
<dbReference type="Proteomes" id="UP000319175">
    <property type="component" value="Unassembled WGS sequence"/>
</dbReference>
<gene>
    <name evidence="3" type="ORF">FJA49_11595</name>
</gene>
<dbReference type="AlphaFoldDB" id="A0A501Q3K7"/>
<comment type="caution">
    <text evidence="3">The sequence shown here is derived from an EMBL/GenBank/DDBJ whole genome shotgun (WGS) entry which is preliminary data.</text>
</comment>
<organism evidence="3 4">
    <name type="scientific">Flavobacterium microcysteis</name>
    <dbReference type="NCBI Taxonomy" id="2596891"/>
    <lineage>
        <taxon>Bacteria</taxon>
        <taxon>Pseudomonadati</taxon>
        <taxon>Bacteroidota</taxon>
        <taxon>Flavobacteriia</taxon>
        <taxon>Flavobacteriales</taxon>
        <taxon>Flavobacteriaceae</taxon>
        <taxon>Flavobacterium</taxon>
    </lineage>
</organism>
<dbReference type="Pfam" id="PF12094">
    <property type="entry name" value="DUF3570"/>
    <property type="match status" value="1"/>
</dbReference>
<keyword evidence="2" id="KW-0732">Signal</keyword>
<evidence type="ECO:0000256" key="1">
    <source>
        <dbReference type="SAM" id="MobiDB-lite"/>
    </source>
</evidence>
<name>A0A501Q3K7_9FLAO</name>
<dbReference type="InterPro" id="IPR021953">
    <property type="entry name" value="DUF3570"/>
</dbReference>
<protein>
    <submittedName>
        <fullName evidence="3">DUF3570 domain-containing protein</fullName>
    </submittedName>
</protein>
<reference evidence="3 4" key="1">
    <citation type="submission" date="2019-06" db="EMBL/GenBank/DDBJ databases">
        <title>Flavobacterium sp. MaA-Y11 from geoumgang.</title>
        <authorList>
            <person name="Jeong S."/>
        </authorList>
    </citation>
    <scope>NUCLEOTIDE SEQUENCE [LARGE SCALE GENOMIC DNA]</scope>
    <source>
        <strain evidence="3 4">MaA-Y11</strain>
    </source>
</reference>
<feature type="region of interest" description="Disordered" evidence="1">
    <location>
        <begin position="115"/>
        <end position="137"/>
    </location>
</feature>
<sequence>MFTLKQTIFVFLISISCFAQETDSTEVSYKKRVLETSEIEFISSYYKQDGNHSAVSGGIGTEKLTDAAANVVLTIPLNADDVLTIDAGFSAYTSASSSNINPFFTDGSYVDNGTNTGASRRIANPTKTQNRDSYDDDEYGTGTLRQLPYGSPWIESTGASRKDVLTSLSANYSHSSDDRTLIWSTNLSVSREYDYQSFGFGGGIAKLSDDKNSEISIKASAYLDRWKAIYPTELHEYAKYGLGFQNKGYFKDVTVYDQYGVESTNYLPFYFSEFDNEKRNSYSLSLSYSQVLTKNLQVSVFLDVLYQEGLLSTPYHRVYFADKANYYIGQKRYIPVYETQNNRGVYRLADDVERLPGSRFKLPIGARLNYYINDLMVLRTYYRFYSDDWGLNSHTASIELPIKISQTFTAYPMYRFYTQKAMDYFAPFEQHFSSQRYYTSDYDLSSFDSHQFGAGLSYAAVFPPFSIFKFGLKNIDFRYNHYTRSDKLEADIFTIAIKFVNQ</sequence>
<accession>A0A501Q3K7</accession>
<proteinExistence type="predicted"/>
<evidence type="ECO:0000256" key="2">
    <source>
        <dbReference type="SAM" id="SignalP"/>
    </source>
</evidence>
<dbReference type="OrthoDB" id="5450709at2"/>
<evidence type="ECO:0000313" key="3">
    <source>
        <dbReference type="EMBL" id="TPD66922.1"/>
    </source>
</evidence>
<reference evidence="3 4" key="2">
    <citation type="submission" date="2019-06" db="EMBL/GenBank/DDBJ databases">
        <authorList>
            <person name="Seo Y."/>
        </authorList>
    </citation>
    <scope>NUCLEOTIDE SEQUENCE [LARGE SCALE GENOMIC DNA]</scope>
    <source>
        <strain evidence="3 4">MaA-Y11</strain>
    </source>
</reference>
<dbReference type="EMBL" id="VFJE01000055">
    <property type="protein sequence ID" value="TPD66922.1"/>
    <property type="molecule type" value="Genomic_DNA"/>
</dbReference>
<keyword evidence="4" id="KW-1185">Reference proteome</keyword>
<evidence type="ECO:0000313" key="4">
    <source>
        <dbReference type="Proteomes" id="UP000319175"/>
    </source>
</evidence>